<dbReference type="Pfam" id="PF01095">
    <property type="entry name" value="Pectinesterase"/>
    <property type="match status" value="1"/>
</dbReference>
<dbReference type="InterPro" id="IPR012334">
    <property type="entry name" value="Pectin_lyas_fold"/>
</dbReference>
<sequence length="137" mass="15315">MPIYSAFYKMRHVSLSRHPLRPQQSSILRSSVSSPAPLISSSGNAAAVFQDCDIHCTTAQIPGQKNMVIAQERIDPNQNTGIVIQKCRIEATSDLRPIQKYFPTYLGQPWKEYSRTIICNLPLLIVIVLVGMNGMEI</sequence>
<dbReference type="GO" id="GO:0071555">
    <property type="term" value="P:cell wall organization"/>
    <property type="evidence" value="ECO:0007669"/>
    <property type="project" value="UniProtKB-KW"/>
</dbReference>
<dbReference type="InterPro" id="IPR011050">
    <property type="entry name" value="Pectin_lyase_fold/virulence"/>
</dbReference>
<name>A0ABD1X3Z3_9LAMI</name>
<evidence type="ECO:0000256" key="1">
    <source>
        <dbReference type="ARBA" id="ARBA00005184"/>
    </source>
</evidence>
<accession>A0ABD1X3Z3</accession>
<comment type="caution">
    <text evidence="7">The sequence shown here is derived from an EMBL/GenBank/DDBJ whole genome shotgun (WGS) entry which is preliminary data.</text>
</comment>
<dbReference type="GO" id="GO:0030599">
    <property type="term" value="F:pectinesterase activity"/>
    <property type="evidence" value="ECO:0007669"/>
    <property type="project" value="UniProtKB-EC"/>
</dbReference>
<dbReference type="InterPro" id="IPR000070">
    <property type="entry name" value="Pectinesterase_cat"/>
</dbReference>
<evidence type="ECO:0000313" key="7">
    <source>
        <dbReference type="EMBL" id="KAL2556711.1"/>
    </source>
</evidence>
<dbReference type="Proteomes" id="UP001604277">
    <property type="component" value="Unassembled WGS sequence"/>
</dbReference>
<evidence type="ECO:0000259" key="6">
    <source>
        <dbReference type="Pfam" id="PF01095"/>
    </source>
</evidence>
<evidence type="ECO:0000256" key="5">
    <source>
        <dbReference type="ARBA" id="ARBA00047928"/>
    </source>
</evidence>
<evidence type="ECO:0000256" key="4">
    <source>
        <dbReference type="ARBA" id="ARBA00023316"/>
    </source>
</evidence>
<protein>
    <submittedName>
        <fullName evidence="7">Pectinesterase</fullName>
    </submittedName>
</protein>
<reference evidence="8" key="1">
    <citation type="submission" date="2024-07" db="EMBL/GenBank/DDBJ databases">
        <title>Two chromosome-level genome assemblies of Korean endemic species Abeliophyllum distichum and Forsythia ovata (Oleaceae).</title>
        <authorList>
            <person name="Jang H."/>
        </authorList>
    </citation>
    <scope>NUCLEOTIDE SEQUENCE [LARGE SCALE GENOMIC DNA]</scope>
</reference>
<proteinExistence type="predicted"/>
<keyword evidence="3" id="KW-0063">Aspartyl esterase</keyword>
<gene>
    <name evidence="7" type="ORF">Fot_01450</name>
</gene>
<evidence type="ECO:0000256" key="2">
    <source>
        <dbReference type="ARBA" id="ARBA00022801"/>
    </source>
</evidence>
<evidence type="ECO:0000256" key="3">
    <source>
        <dbReference type="ARBA" id="ARBA00023085"/>
    </source>
</evidence>
<feature type="domain" description="Pectinesterase catalytic" evidence="6">
    <location>
        <begin position="43"/>
        <end position="122"/>
    </location>
</feature>
<comment type="catalytic activity">
    <reaction evidence="5">
        <text>[(1-&gt;4)-alpha-D-galacturonosyl methyl ester](n) + n H2O = [(1-&gt;4)-alpha-D-galacturonosyl](n) + n methanol + n H(+)</text>
        <dbReference type="Rhea" id="RHEA:22380"/>
        <dbReference type="Rhea" id="RHEA-COMP:14570"/>
        <dbReference type="Rhea" id="RHEA-COMP:14573"/>
        <dbReference type="ChEBI" id="CHEBI:15377"/>
        <dbReference type="ChEBI" id="CHEBI:15378"/>
        <dbReference type="ChEBI" id="CHEBI:17790"/>
        <dbReference type="ChEBI" id="CHEBI:140522"/>
        <dbReference type="ChEBI" id="CHEBI:140523"/>
        <dbReference type="EC" id="3.1.1.11"/>
    </reaction>
</comment>
<organism evidence="7 8">
    <name type="scientific">Forsythia ovata</name>
    <dbReference type="NCBI Taxonomy" id="205694"/>
    <lineage>
        <taxon>Eukaryota</taxon>
        <taxon>Viridiplantae</taxon>
        <taxon>Streptophyta</taxon>
        <taxon>Embryophyta</taxon>
        <taxon>Tracheophyta</taxon>
        <taxon>Spermatophyta</taxon>
        <taxon>Magnoliopsida</taxon>
        <taxon>eudicotyledons</taxon>
        <taxon>Gunneridae</taxon>
        <taxon>Pentapetalae</taxon>
        <taxon>asterids</taxon>
        <taxon>lamiids</taxon>
        <taxon>Lamiales</taxon>
        <taxon>Oleaceae</taxon>
        <taxon>Forsythieae</taxon>
        <taxon>Forsythia</taxon>
    </lineage>
</organism>
<dbReference type="Gene3D" id="2.160.20.10">
    <property type="entry name" value="Single-stranded right-handed beta-helix, Pectin lyase-like"/>
    <property type="match status" value="1"/>
</dbReference>
<keyword evidence="2" id="KW-0378">Hydrolase</keyword>
<keyword evidence="8" id="KW-1185">Reference proteome</keyword>
<dbReference type="AlphaFoldDB" id="A0ABD1X3Z3"/>
<dbReference type="SUPFAM" id="SSF51126">
    <property type="entry name" value="Pectin lyase-like"/>
    <property type="match status" value="1"/>
</dbReference>
<evidence type="ECO:0000313" key="8">
    <source>
        <dbReference type="Proteomes" id="UP001604277"/>
    </source>
</evidence>
<comment type="pathway">
    <text evidence="1">Glycan metabolism; pectin degradation; 2-dehydro-3-deoxy-D-gluconate from pectin: step 1/5.</text>
</comment>
<keyword evidence="4" id="KW-0961">Cell wall biogenesis/degradation</keyword>
<dbReference type="PANTHER" id="PTHR31707">
    <property type="entry name" value="PECTINESTERASE"/>
    <property type="match status" value="1"/>
</dbReference>
<dbReference type="EMBL" id="JBFOLJ010000001">
    <property type="protein sequence ID" value="KAL2556711.1"/>
    <property type="molecule type" value="Genomic_DNA"/>
</dbReference>